<reference evidence="1 2" key="1">
    <citation type="submission" date="2015-12" db="EMBL/GenBank/DDBJ databases">
        <title>Draft genome sequnece of Fervidicola ferrireducens strain Y170.</title>
        <authorList>
            <person name="Patel B.K."/>
        </authorList>
    </citation>
    <scope>NUCLEOTIDE SEQUENCE [LARGE SCALE GENOMIC DNA]</scope>
    <source>
        <strain evidence="1 2">Y170</strain>
    </source>
</reference>
<proteinExistence type="predicted"/>
<accession>A0A140LB98</accession>
<name>A0A140LB98_9FIRM</name>
<comment type="caution">
    <text evidence="1">The sequence shown here is derived from an EMBL/GenBank/DDBJ whole genome shotgun (WGS) entry which is preliminary data.</text>
</comment>
<keyword evidence="2" id="KW-1185">Reference proteome</keyword>
<dbReference type="AlphaFoldDB" id="A0A140LB98"/>
<dbReference type="EMBL" id="LOED01000007">
    <property type="protein sequence ID" value="KXG77823.1"/>
    <property type="molecule type" value="Genomic_DNA"/>
</dbReference>
<evidence type="ECO:0000313" key="2">
    <source>
        <dbReference type="Proteomes" id="UP000070427"/>
    </source>
</evidence>
<evidence type="ECO:0000313" key="1">
    <source>
        <dbReference type="EMBL" id="KXG77823.1"/>
    </source>
</evidence>
<sequence length="32" mass="3621">MVKIQIDEKAKNFIRQKNADAVTVKLERYGGG</sequence>
<protein>
    <submittedName>
        <fullName evidence="1">Uncharacterized protein</fullName>
    </submittedName>
</protein>
<dbReference type="Proteomes" id="UP000070427">
    <property type="component" value="Unassembled WGS sequence"/>
</dbReference>
<organism evidence="1 2">
    <name type="scientific">Fervidicola ferrireducens</name>
    <dbReference type="NCBI Taxonomy" id="520764"/>
    <lineage>
        <taxon>Bacteria</taxon>
        <taxon>Bacillati</taxon>
        <taxon>Bacillota</taxon>
        <taxon>Clostridia</taxon>
        <taxon>Thermosediminibacterales</taxon>
        <taxon>Thermosediminibacteraceae</taxon>
        <taxon>Fervidicola</taxon>
    </lineage>
</organism>
<gene>
    <name evidence="1" type="ORF">AN618_08350</name>
</gene>
<dbReference type="STRING" id="520764.AN618_08350"/>
<dbReference type="InParanoid" id="A0A140LB98"/>